<dbReference type="KEGG" id="azm:DM194_12980"/>
<accession>A0A2U9S6T4</accession>
<dbReference type="Proteomes" id="UP000249605">
    <property type="component" value="Plasmid unnamed1"/>
</dbReference>
<dbReference type="PIRSF" id="PIRSF020967">
    <property type="entry name" value="UCP020967"/>
    <property type="match status" value="1"/>
</dbReference>
<dbReference type="CDD" id="cd06223">
    <property type="entry name" value="PRTases_typeI"/>
    <property type="match status" value="1"/>
</dbReference>
<dbReference type="SUPFAM" id="SSF53271">
    <property type="entry name" value="PRTase-like"/>
    <property type="match status" value="1"/>
</dbReference>
<dbReference type="OrthoDB" id="56827at2"/>
<name>A0A2U9S6T4_9PROT</name>
<dbReference type="InterPro" id="IPR022537">
    <property type="entry name" value="TRSP_dom"/>
</dbReference>
<gene>
    <name evidence="3" type="ORF">DM194_12980</name>
</gene>
<dbReference type="AlphaFoldDB" id="A0A2U9S6T4"/>
<dbReference type="Pfam" id="PF15609">
    <property type="entry name" value="PRTase_2"/>
    <property type="match status" value="1"/>
</dbReference>
<dbReference type="Pfam" id="PF12500">
    <property type="entry name" value="TRSP"/>
    <property type="match status" value="1"/>
</dbReference>
<proteinExistence type="predicted"/>
<keyword evidence="3" id="KW-0614">Plasmid</keyword>
<dbReference type="InterPro" id="IPR000836">
    <property type="entry name" value="PRTase_dom"/>
</dbReference>
<sequence>MTIMQNDADFAVRLAGGDLAVDAERWDLPLRFLCGFASRRNPKRPFLFVSRVLGRHLPVHPQVMRMAHRRLGAKLDSSLPGPVVVVGMAETAVCLGQGVHESWRLMSHRDDLLFIHSTRYKLRHPLLSTFEESHSHATSHLLYQPADPIDVELFADCRTLVLVDDEASTGATFVALSHACRTQMPKLERIVCVTITDWMGVRKHAEIRAEMPARTDFVSLLEGSYRFLPSDAPPPVMPDVTGNGSCKDHLLTRNFGRLGLRKSVPLPESALAIRAKVGERILVLGTGEFVYPPFQLARRLSAMGADVRVQATTRSPIMEGNDIHGVIEFEDAYEDGIPNFIYSVRPGQYDRVLVCYETPPSTVQTPLVKLLGAEPVFFSDAKV</sequence>
<reference evidence="3 4" key="1">
    <citation type="submission" date="2018-06" db="EMBL/GenBank/DDBJ databases">
        <title>Complete genome sequencing of Azospirillum sp. M2T2B2.</title>
        <authorList>
            <person name="Heo J."/>
            <person name="Kim S.-J."/>
            <person name="Kwon S.-W."/>
            <person name="Anandham R."/>
        </authorList>
    </citation>
    <scope>NUCLEOTIDE SEQUENCE [LARGE SCALE GENOMIC DNA]</scope>
    <source>
        <strain evidence="3 4">M2T2B2</strain>
        <plasmid evidence="3 4">unnamed1</plasmid>
    </source>
</reference>
<dbReference type="InterPro" id="IPR041688">
    <property type="entry name" value="PRTase_2"/>
</dbReference>
<dbReference type="InterPro" id="IPR011214">
    <property type="entry name" value="UCP020967"/>
</dbReference>
<dbReference type="RefSeq" id="WP_111068041.1">
    <property type="nucleotide sequence ID" value="NZ_CP029830.1"/>
</dbReference>
<evidence type="ECO:0008006" key="5">
    <source>
        <dbReference type="Google" id="ProtNLM"/>
    </source>
</evidence>
<protein>
    <recommendedName>
        <fullName evidence="5">Phosphoribosyltransferase</fullName>
    </recommendedName>
</protein>
<dbReference type="InterPro" id="IPR029057">
    <property type="entry name" value="PRTase-like"/>
</dbReference>
<geneLocation type="plasmid" evidence="3 4">
    <name>unnamed1</name>
</geneLocation>
<evidence type="ECO:0000259" key="2">
    <source>
        <dbReference type="Pfam" id="PF15609"/>
    </source>
</evidence>
<feature type="domain" description="TRSP" evidence="1">
    <location>
        <begin position="267"/>
        <end position="369"/>
    </location>
</feature>
<dbReference type="EMBL" id="CP029830">
    <property type="protein sequence ID" value="AWU95270.1"/>
    <property type="molecule type" value="Genomic_DNA"/>
</dbReference>
<feature type="domain" description="Orotate phosphoribosyltransferase-like" evidence="2">
    <location>
        <begin position="33"/>
        <end position="223"/>
    </location>
</feature>
<evidence type="ECO:0000259" key="1">
    <source>
        <dbReference type="Pfam" id="PF12500"/>
    </source>
</evidence>
<dbReference type="Gene3D" id="3.40.50.2020">
    <property type="match status" value="1"/>
</dbReference>
<keyword evidence="4" id="KW-1185">Reference proteome</keyword>
<evidence type="ECO:0000313" key="3">
    <source>
        <dbReference type="EMBL" id="AWU95270.1"/>
    </source>
</evidence>
<evidence type="ECO:0000313" key="4">
    <source>
        <dbReference type="Proteomes" id="UP000249605"/>
    </source>
</evidence>
<organism evidence="3 4">
    <name type="scientific">Azospirillum ramasamyi</name>
    <dbReference type="NCBI Taxonomy" id="682998"/>
    <lineage>
        <taxon>Bacteria</taxon>
        <taxon>Pseudomonadati</taxon>
        <taxon>Pseudomonadota</taxon>
        <taxon>Alphaproteobacteria</taxon>
        <taxon>Rhodospirillales</taxon>
        <taxon>Azospirillaceae</taxon>
        <taxon>Azospirillum</taxon>
    </lineage>
</organism>